<evidence type="ECO:0000313" key="2">
    <source>
        <dbReference type="Proteomes" id="UP001363151"/>
    </source>
</evidence>
<sequence>MGWNIFQSDEEKLHEDEVEKYVQEAKHAKHAEFGPSAPDNGCCVLLGRCCVHHCVACRRGCVDFCAPIGAWWAGVLRYWCPDLGDQCCELDPNAFLGGPLDPRSLRERRRGLCWAALILLAALAVALPLAGYGGHLVGASKDVDRVFEKLGRVCKVEAVVETSRMKRLLKPSVKVYEYAISVTTDDDGATYTSGPVAKELDVDTLRNCWRPKRNRDRGDLPDAYSDEQCGDVDCVALRDPGRRANALYSRGCSLLIVAACLLLAAGAGTYLYLWYAAHRSRVACRTDFDTLFKAGADEEAPAPKTKAASAYLEGALGAAESKRPDVATEQPGAFTDDLDDAEAPPSPGRFNGERAAGANTMEVVVPEDAEPGSTVEYPTPDGGTTLVDIPDGATPGTVLKVAY</sequence>
<reference evidence="1 2" key="1">
    <citation type="submission" date="2024-03" db="EMBL/GenBank/DDBJ databases">
        <title>Aureococcus anophagefferens CCMP1851 and Kratosvirus quantuckense: Draft genome of a second virus-susceptible host strain in the model system.</title>
        <authorList>
            <person name="Chase E."/>
            <person name="Truchon A.R."/>
            <person name="Schepens W."/>
            <person name="Wilhelm S.W."/>
        </authorList>
    </citation>
    <scope>NUCLEOTIDE SEQUENCE [LARGE SCALE GENOMIC DNA]</scope>
    <source>
        <strain evidence="1 2">CCMP1851</strain>
    </source>
</reference>
<dbReference type="KEGG" id="aaf:AURANDRAFT_62522"/>
<keyword evidence="2" id="KW-1185">Reference proteome</keyword>
<dbReference type="Proteomes" id="UP001363151">
    <property type="component" value="Unassembled WGS sequence"/>
</dbReference>
<proteinExistence type="predicted"/>
<organism evidence="1 2">
    <name type="scientific">Aureococcus anophagefferens</name>
    <name type="common">Harmful bloom alga</name>
    <dbReference type="NCBI Taxonomy" id="44056"/>
    <lineage>
        <taxon>Eukaryota</taxon>
        <taxon>Sar</taxon>
        <taxon>Stramenopiles</taxon>
        <taxon>Ochrophyta</taxon>
        <taxon>Pelagophyceae</taxon>
        <taxon>Pelagomonadales</taxon>
        <taxon>Pelagomonadaceae</taxon>
        <taxon>Aureococcus</taxon>
    </lineage>
</organism>
<accession>A0ABR1GCY6</accession>
<comment type="caution">
    <text evidence="1">The sequence shown here is derived from an EMBL/GenBank/DDBJ whole genome shotgun (WGS) entry which is preliminary data.</text>
</comment>
<name>A0ABR1GCY6_AURAN</name>
<gene>
    <name evidence="1" type="ORF">SO694_00003630</name>
</gene>
<evidence type="ECO:0000313" key="1">
    <source>
        <dbReference type="EMBL" id="KAK7253970.1"/>
    </source>
</evidence>
<dbReference type="EMBL" id="JBBJCI010000033">
    <property type="protein sequence ID" value="KAK7253970.1"/>
    <property type="molecule type" value="Genomic_DNA"/>
</dbReference>
<protein>
    <submittedName>
        <fullName evidence="1">Uncharacterized protein</fullName>
    </submittedName>
</protein>